<dbReference type="EMBL" id="CP039690">
    <property type="protein sequence ID" value="QCI66499.1"/>
    <property type="molecule type" value="Genomic_DNA"/>
</dbReference>
<dbReference type="OrthoDB" id="354287at2"/>
<proteinExistence type="inferred from homology"/>
<feature type="transmembrane region" description="Helical" evidence="4">
    <location>
        <begin position="143"/>
        <end position="165"/>
    </location>
</feature>
<dbReference type="AlphaFoldDB" id="A0A4D7AYT7"/>
<evidence type="ECO:0000256" key="2">
    <source>
        <dbReference type="ARBA" id="ARBA00029447"/>
    </source>
</evidence>
<dbReference type="GO" id="GO:0007165">
    <property type="term" value="P:signal transduction"/>
    <property type="evidence" value="ECO:0007669"/>
    <property type="project" value="UniProtKB-KW"/>
</dbReference>
<dbReference type="GO" id="GO:0006935">
    <property type="term" value="P:chemotaxis"/>
    <property type="evidence" value="ECO:0007669"/>
    <property type="project" value="InterPro"/>
</dbReference>
<dbReference type="InterPro" id="IPR004090">
    <property type="entry name" value="Chemotax_Me-accpt_rcpt"/>
</dbReference>
<dbReference type="PRINTS" id="PR00260">
    <property type="entry name" value="CHEMTRNSDUCR"/>
</dbReference>
<dbReference type="InterPro" id="IPR004089">
    <property type="entry name" value="MCPsignal_dom"/>
</dbReference>
<comment type="similarity">
    <text evidence="2">Belongs to the methyl-accepting chemotaxis (MCP) protein family.</text>
</comment>
<accession>A0A4D7AYT7</accession>
<feature type="transmembrane region" description="Helical" evidence="4">
    <location>
        <begin position="38"/>
        <end position="57"/>
    </location>
</feature>
<dbReference type="GO" id="GO:0016020">
    <property type="term" value="C:membrane"/>
    <property type="evidence" value="ECO:0007669"/>
    <property type="project" value="InterPro"/>
</dbReference>
<name>A0A4D7AYT7_9HYPH</name>
<keyword evidence="4" id="KW-0472">Membrane</keyword>
<feature type="transmembrane region" description="Helical" evidence="4">
    <location>
        <begin position="12"/>
        <end position="32"/>
    </location>
</feature>
<dbReference type="Pfam" id="PF00015">
    <property type="entry name" value="MCPsignal"/>
    <property type="match status" value="1"/>
</dbReference>
<evidence type="ECO:0000313" key="7">
    <source>
        <dbReference type="Proteomes" id="UP000298781"/>
    </source>
</evidence>
<evidence type="ECO:0000256" key="1">
    <source>
        <dbReference type="ARBA" id="ARBA00023224"/>
    </source>
</evidence>
<evidence type="ECO:0000256" key="3">
    <source>
        <dbReference type="PROSITE-ProRule" id="PRU00284"/>
    </source>
</evidence>
<feature type="transmembrane region" description="Helical" evidence="4">
    <location>
        <begin position="117"/>
        <end position="137"/>
    </location>
</feature>
<keyword evidence="1 3" id="KW-0807">Transducer</keyword>
<dbReference type="Proteomes" id="UP000298781">
    <property type="component" value="Chromosome"/>
</dbReference>
<dbReference type="GO" id="GO:0004888">
    <property type="term" value="F:transmembrane signaling receptor activity"/>
    <property type="evidence" value="ECO:0007669"/>
    <property type="project" value="InterPro"/>
</dbReference>
<dbReference type="RefSeq" id="WP_136961942.1">
    <property type="nucleotide sequence ID" value="NZ_CP039690.1"/>
</dbReference>
<evidence type="ECO:0000259" key="5">
    <source>
        <dbReference type="PROSITE" id="PS50111"/>
    </source>
</evidence>
<feature type="transmembrane region" description="Helical" evidence="4">
    <location>
        <begin position="69"/>
        <end position="87"/>
    </location>
</feature>
<sequence length="485" mass="50150">MDGLEQLRRRFGLVLILFLWANVVLISALAWMLGTASVPVAIVGSVALAGGATLAWWGDRTGPATRMVTSMAASALVAMLVYVFAGHSYQIDMHMYFFAVLAVVAGWCDWRAIVANAAVTAVHHLVLNFALPMAVFPTSSPDLVRVIVHAVIVVVETAVLSWLTYRLQALFVESDHAIAEAVAAQSDSAHTREISAELAAQGGRLAQRATSAEQFTMRLQVLAGTLISSSTDVADAARNLSATAKETAERVQAVAFAAENASGNVQTVAVGAEELSASIGAINSQVTRSADVARTAAEEAARTNDNILALTAAAGQIGDVVALIRAIAEQTNLLALNATIEAARAGESGRGFAVVASEVKQLAAQTAKATNEIGDKITEIQSATTVTVASISRIVATISTIREVTSSIAAAVEQQGAATAEIAVNTQRAASGTADVTGNIVSIGQAAEVTGSASGQLMGLSRSLADQSADLQREVAGFIEELKTG</sequence>
<gene>
    <name evidence="6" type="ORF">E8M01_21060</name>
</gene>
<keyword evidence="4" id="KW-1133">Transmembrane helix</keyword>
<dbReference type="Gene3D" id="1.10.287.950">
    <property type="entry name" value="Methyl-accepting chemotaxis protein"/>
    <property type="match status" value="1"/>
</dbReference>
<evidence type="ECO:0000313" key="6">
    <source>
        <dbReference type="EMBL" id="QCI66499.1"/>
    </source>
</evidence>
<keyword evidence="4" id="KW-0812">Transmembrane</keyword>
<keyword evidence="7" id="KW-1185">Reference proteome</keyword>
<dbReference type="PANTHER" id="PTHR32089">
    <property type="entry name" value="METHYL-ACCEPTING CHEMOTAXIS PROTEIN MCPB"/>
    <property type="match status" value="1"/>
</dbReference>
<dbReference type="SMART" id="SM00283">
    <property type="entry name" value="MA"/>
    <property type="match status" value="1"/>
</dbReference>
<dbReference type="PROSITE" id="PS50111">
    <property type="entry name" value="CHEMOTAXIS_TRANSDUC_2"/>
    <property type="match status" value="1"/>
</dbReference>
<dbReference type="SUPFAM" id="SSF58104">
    <property type="entry name" value="Methyl-accepting chemotaxis protein (MCP) signaling domain"/>
    <property type="match status" value="1"/>
</dbReference>
<evidence type="ECO:0000256" key="4">
    <source>
        <dbReference type="SAM" id="Phobius"/>
    </source>
</evidence>
<dbReference type="PANTHER" id="PTHR32089:SF112">
    <property type="entry name" value="LYSOZYME-LIKE PROTEIN-RELATED"/>
    <property type="match status" value="1"/>
</dbReference>
<protein>
    <submittedName>
        <fullName evidence="6">Chemotaxis protein</fullName>
    </submittedName>
</protein>
<feature type="domain" description="Methyl-accepting transducer" evidence="5">
    <location>
        <begin position="222"/>
        <end position="465"/>
    </location>
</feature>
<dbReference type="KEGG" id="pstg:E8M01_21060"/>
<reference evidence="6 7" key="1">
    <citation type="submission" date="2019-04" db="EMBL/GenBank/DDBJ databases">
        <title>Phreatobacter aquaticus sp. nov.</title>
        <authorList>
            <person name="Choi A."/>
        </authorList>
    </citation>
    <scope>NUCLEOTIDE SEQUENCE [LARGE SCALE GENOMIC DNA]</scope>
    <source>
        <strain evidence="6 7">KCTC 52518</strain>
    </source>
</reference>
<organism evidence="6 7">
    <name type="scientific">Phreatobacter stygius</name>
    <dbReference type="NCBI Taxonomy" id="1940610"/>
    <lineage>
        <taxon>Bacteria</taxon>
        <taxon>Pseudomonadati</taxon>
        <taxon>Pseudomonadota</taxon>
        <taxon>Alphaproteobacteria</taxon>
        <taxon>Hyphomicrobiales</taxon>
        <taxon>Phreatobacteraceae</taxon>
        <taxon>Phreatobacter</taxon>
    </lineage>
</organism>